<keyword evidence="1" id="KW-0175">Coiled coil</keyword>
<reference evidence="3" key="2">
    <citation type="journal article" date="2014" name="ISME J.">
        <title>Microbial stratification in low pH oxic and suboxic macroscopic growths along an acid mine drainage.</title>
        <authorList>
            <person name="Mendez-Garcia C."/>
            <person name="Mesa V."/>
            <person name="Sprenger R.R."/>
            <person name="Richter M."/>
            <person name="Diez M.S."/>
            <person name="Solano J."/>
            <person name="Bargiela R."/>
            <person name="Golyshina O.V."/>
            <person name="Manteca A."/>
            <person name="Ramos J.L."/>
            <person name="Gallego J.R."/>
            <person name="Llorente I."/>
            <person name="Martins Dos Santos V.A."/>
            <person name="Jensen O.N."/>
            <person name="Pelaez A.I."/>
            <person name="Sanchez J."/>
            <person name="Ferrer M."/>
        </authorList>
    </citation>
    <scope>NUCLEOTIDE SEQUENCE</scope>
</reference>
<dbReference type="PANTHER" id="PTHR18937">
    <property type="entry name" value="STRUCTURAL MAINTENANCE OF CHROMOSOMES SMC FAMILY MEMBER"/>
    <property type="match status" value="1"/>
</dbReference>
<feature type="coiled-coil region" evidence="1">
    <location>
        <begin position="2"/>
        <end position="71"/>
    </location>
</feature>
<dbReference type="SMART" id="SM00968">
    <property type="entry name" value="SMC_hinge"/>
    <property type="match status" value="1"/>
</dbReference>
<dbReference type="InterPro" id="IPR036277">
    <property type="entry name" value="SMC_hinge_sf"/>
</dbReference>
<sequence>ETARVQSQVNALQVRMENLSRQAERLAGQKSQLSARITELEQQAATLQLQREELTGHIQALRSRIDEIRGRQQANNQLLSELLNQLGKKREARSGLQSRQAVLEDLQRRREGVSDAVREVLKTRDAGQGFLYVKGMVGELFEADLEIAPVVEAALGDLQNALLIEHHADLLADCDAWSKQAGRITAICLDSLPGYREDGHWCLPENSAAPRMIDLVRYPAEYKPLALHLLGRTILVDTLAEANAMRSSGGRGYRFVTRRGEVAQSDGMIQLGDLSRKVGAITRRGELNRVAEDLHQLDAEITTLAQQSGQCDQNGK</sequence>
<dbReference type="EMBL" id="AUZX01012681">
    <property type="protein sequence ID" value="EQD38071.1"/>
    <property type="molecule type" value="Genomic_DNA"/>
</dbReference>
<evidence type="ECO:0000256" key="1">
    <source>
        <dbReference type="SAM" id="Coils"/>
    </source>
</evidence>
<feature type="domain" description="SMC hinge" evidence="2">
    <location>
        <begin position="131"/>
        <end position="246"/>
    </location>
</feature>
<name>T0YRD4_9ZZZZ</name>
<dbReference type="GO" id="GO:0051276">
    <property type="term" value="P:chromosome organization"/>
    <property type="evidence" value="ECO:0007669"/>
    <property type="project" value="InterPro"/>
</dbReference>
<dbReference type="Gene3D" id="3.30.70.1620">
    <property type="match status" value="1"/>
</dbReference>
<evidence type="ECO:0000259" key="2">
    <source>
        <dbReference type="SMART" id="SM00968"/>
    </source>
</evidence>
<gene>
    <name evidence="3" type="ORF">B1A_17243</name>
</gene>
<feature type="non-terminal residue" evidence="3">
    <location>
        <position position="1"/>
    </location>
</feature>
<dbReference type="AlphaFoldDB" id="T0YRD4"/>
<accession>T0YRD4</accession>
<evidence type="ECO:0000313" key="3">
    <source>
        <dbReference type="EMBL" id="EQD38071.1"/>
    </source>
</evidence>
<protein>
    <submittedName>
        <fullName evidence="3">Chromosome segregation protein SMC</fullName>
    </submittedName>
</protein>
<dbReference type="Pfam" id="PF06470">
    <property type="entry name" value="SMC_hinge"/>
    <property type="match status" value="1"/>
</dbReference>
<organism evidence="3">
    <name type="scientific">mine drainage metagenome</name>
    <dbReference type="NCBI Taxonomy" id="410659"/>
    <lineage>
        <taxon>unclassified sequences</taxon>
        <taxon>metagenomes</taxon>
        <taxon>ecological metagenomes</taxon>
    </lineage>
</organism>
<feature type="non-terminal residue" evidence="3">
    <location>
        <position position="316"/>
    </location>
</feature>
<dbReference type="Gene3D" id="1.20.1060.20">
    <property type="match status" value="1"/>
</dbReference>
<comment type="caution">
    <text evidence="3">The sequence shown here is derived from an EMBL/GenBank/DDBJ whole genome shotgun (WGS) entry which is preliminary data.</text>
</comment>
<dbReference type="GO" id="GO:0005524">
    <property type="term" value="F:ATP binding"/>
    <property type="evidence" value="ECO:0007669"/>
    <property type="project" value="InterPro"/>
</dbReference>
<proteinExistence type="predicted"/>
<reference evidence="3" key="1">
    <citation type="submission" date="2013-08" db="EMBL/GenBank/DDBJ databases">
        <authorList>
            <person name="Mendez C."/>
            <person name="Richter M."/>
            <person name="Ferrer M."/>
            <person name="Sanchez J."/>
        </authorList>
    </citation>
    <scope>NUCLEOTIDE SEQUENCE</scope>
</reference>
<dbReference type="GO" id="GO:0005694">
    <property type="term" value="C:chromosome"/>
    <property type="evidence" value="ECO:0007669"/>
    <property type="project" value="InterPro"/>
</dbReference>
<dbReference type="InterPro" id="IPR010935">
    <property type="entry name" value="SMC_hinge"/>
</dbReference>
<dbReference type="SUPFAM" id="SSF75553">
    <property type="entry name" value="Smc hinge domain"/>
    <property type="match status" value="1"/>
</dbReference>